<dbReference type="Pfam" id="PF01965">
    <property type="entry name" value="DJ-1_PfpI"/>
    <property type="match status" value="1"/>
</dbReference>
<evidence type="ECO:0000313" key="7">
    <source>
        <dbReference type="Proteomes" id="UP000198767"/>
    </source>
</evidence>
<gene>
    <name evidence="6" type="ORF">SAMN04488118_104132</name>
</gene>
<dbReference type="AlphaFoldDB" id="A0A1G5QFW8"/>
<dbReference type="SUPFAM" id="SSF46689">
    <property type="entry name" value="Homeodomain-like"/>
    <property type="match status" value="2"/>
</dbReference>
<dbReference type="PANTHER" id="PTHR46796">
    <property type="entry name" value="HTH-TYPE TRANSCRIPTIONAL ACTIVATOR RHAS-RELATED"/>
    <property type="match status" value="1"/>
</dbReference>
<dbReference type="Gene3D" id="1.10.10.60">
    <property type="entry name" value="Homeodomain-like"/>
    <property type="match status" value="1"/>
</dbReference>
<sequence length="341" mass="37929">MAQRIGFFLLEGYALMSTAAAMEPLRAANLFNPDPLYEIIPISRHGGPINASLPGHIDTIPLAQAGHRFDLVFVVAGGNPLRVHDANLFTWLRQLDRADVPLGGISGGSALLARAGLMQNRRFTIHWHHLEDMRAQSADYLLERRLYVIDRDRYTCAGGAAPLDMMYAMISARHGSSFARKISDWFIQTEIRVSNAPQQASVAARYGPLPHAVQEAVEMMESHIADPLDLSQIADLVALSPRQLQRQFSNALSQSVMQTYRIIRLETAKDLLTNTRMPVADIAHMTGFASHTSFTNAYHTHFHETPAATRNNAFTSASKRRAAPNNNLKNNRKNKIQTEIP</sequence>
<dbReference type="InterPro" id="IPR002818">
    <property type="entry name" value="DJ-1/PfpI"/>
</dbReference>
<evidence type="ECO:0000256" key="4">
    <source>
        <dbReference type="SAM" id="MobiDB-lite"/>
    </source>
</evidence>
<proteinExistence type="predicted"/>
<keyword evidence="3" id="KW-0804">Transcription</keyword>
<evidence type="ECO:0000259" key="5">
    <source>
        <dbReference type="PROSITE" id="PS01124"/>
    </source>
</evidence>
<dbReference type="InterPro" id="IPR029062">
    <property type="entry name" value="Class_I_gatase-like"/>
</dbReference>
<evidence type="ECO:0000256" key="2">
    <source>
        <dbReference type="ARBA" id="ARBA00023125"/>
    </source>
</evidence>
<keyword evidence="1" id="KW-0805">Transcription regulation</keyword>
<evidence type="ECO:0000256" key="3">
    <source>
        <dbReference type="ARBA" id="ARBA00023163"/>
    </source>
</evidence>
<dbReference type="CDD" id="cd03136">
    <property type="entry name" value="GATase1_AraC_ArgR_like"/>
    <property type="match status" value="1"/>
</dbReference>
<feature type="region of interest" description="Disordered" evidence="4">
    <location>
        <begin position="317"/>
        <end position="341"/>
    </location>
</feature>
<dbReference type="SUPFAM" id="SSF52317">
    <property type="entry name" value="Class I glutamine amidotransferase-like"/>
    <property type="match status" value="1"/>
</dbReference>
<keyword evidence="7" id="KW-1185">Reference proteome</keyword>
<organism evidence="6 7">
    <name type="scientific">Epibacterium ulvae</name>
    <dbReference type="NCBI Taxonomy" id="1156985"/>
    <lineage>
        <taxon>Bacteria</taxon>
        <taxon>Pseudomonadati</taxon>
        <taxon>Pseudomonadota</taxon>
        <taxon>Alphaproteobacteria</taxon>
        <taxon>Rhodobacterales</taxon>
        <taxon>Roseobacteraceae</taxon>
        <taxon>Epibacterium</taxon>
    </lineage>
</organism>
<dbReference type="STRING" id="1156985.SAMN04488118_104132"/>
<reference evidence="6 7" key="1">
    <citation type="submission" date="2016-10" db="EMBL/GenBank/DDBJ databases">
        <authorList>
            <person name="de Groot N.N."/>
        </authorList>
    </citation>
    <scope>NUCLEOTIDE SEQUENCE [LARGE SCALE GENOMIC DNA]</scope>
    <source>
        <strain evidence="6 7">U95</strain>
    </source>
</reference>
<dbReference type="InterPro" id="IPR050204">
    <property type="entry name" value="AraC_XylS_family_regulators"/>
</dbReference>
<dbReference type="RefSeq" id="WP_232716397.1">
    <property type="nucleotide sequence ID" value="NZ_FMWG01000004.1"/>
</dbReference>
<dbReference type="GO" id="GO:0043565">
    <property type="term" value="F:sequence-specific DNA binding"/>
    <property type="evidence" value="ECO:0007669"/>
    <property type="project" value="InterPro"/>
</dbReference>
<dbReference type="Gene3D" id="3.40.50.880">
    <property type="match status" value="1"/>
</dbReference>
<accession>A0A1G5QFW8</accession>
<dbReference type="InterPro" id="IPR009057">
    <property type="entry name" value="Homeodomain-like_sf"/>
</dbReference>
<protein>
    <submittedName>
        <fullName evidence="6">Transcriptional regulator, AraC family with amidase-like domain</fullName>
    </submittedName>
</protein>
<evidence type="ECO:0000313" key="6">
    <source>
        <dbReference type="EMBL" id="SCZ60684.1"/>
    </source>
</evidence>
<dbReference type="Pfam" id="PF12833">
    <property type="entry name" value="HTH_18"/>
    <property type="match status" value="1"/>
</dbReference>
<dbReference type="Proteomes" id="UP000198767">
    <property type="component" value="Unassembled WGS sequence"/>
</dbReference>
<dbReference type="GO" id="GO:0003700">
    <property type="term" value="F:DNA-binding transcription factor activity"/>
    <property type="evidence" value="ECO:0007669"/>
    <property type="project" value="InterPro"/>
</dbReference>
<keyword evidence="2" id="KW-0238">DNA-binding</keyword>
<name>A0A1G5QFW8_9RHOB</name>
<dbReference type="InterPro" id="IPR018060">
    <property type="entry name" value="HTH_AraC"/>
</dbReference>
<dbReference type="EMBL" id="FMWG01000004">
    <property type="protein sequence ID" value="SCZ60684.1"/>
    <property type="molecule type" value="Genomic_DNA"/>
</dbReference>
<dbReference type="SMART" id="SM00342">
    <property type="entry name" value="HTH_ARAC"/>
    <property type="match status" value="1"/>
</dbReference>
<evidence type="ECO:0000256" key="1">
    <source>
        <dbReference type="ARBA" id="ARBA00023015"/>
    </source>
</evidence>
<feature type="domain" description="HTH araC/xylS-type" evidence="5">
    <location>
        <begin position="214"/>
        <end position="312"/>
    </location>
</feature>
<dbReference type="PROSITE" id="PS01124">
    <property type="entry name" value="HTH_ARAC_FAMILY_2"/>
    <property type="match status" value="1"/>
</dbReference>